<proteinExistence type="predicted"/>
<dbReference type="EMBL" id="JAVEPI010000001">
    <property type="protein sequence ID" value="KAK1444808.1"/>
    <property type="molecule type" value="Genomic_DNA"/>
</dbReference>
<dbReference type="InterPro" id="IPR036322">
    <property type="entry name" value="WD40_repeat_dom_sf"/>
</dbReference>
<evidence type="ECO:0000313" key="4">
    <source>
        <dbReference type="Proteomes" id="UP001230268"/>
    </source>
</evidence>
<evidence type="ECO:0000259" key="2">
    <source>
        <dbReference type="PROSITE" id="PS50835"/>
    </source>
</evidence>
<dbReference type="Gene3D" id="2.130.10.10">
    <property type="entry name" value="YVTN repeat-like/Quinoprotein amine dehydrogenase"/>
    <property type="match status" value="1"/>
</dbReference>
<protein>
    <recommendedName>
        <fullName evidence="2">Ig-like domain-containing protein</fullName>
    </recommendedName>
</protein>
<keyword evidence="4" id="KW-1185">Reference proteome</keyword>
<dbReference type="PROSITE" id="PS50294">
    <property type="entry name" value="WD_REPEATS_REGION"/>
    <property type="match status" value="1"/>
</dbReference>
<dbReference type="Proteomes" id="UP001230268">
    <property type="component" value="Unassembled WGS sequence"/>
</dbReference>
<feature type="repeat" description="WD" evidence="1">
    <location>
        <begin position="122"/>
        <end position="157"/>
    </location>
</feature>
<dbReference type="AlphaFoldDB" id="A0AAD8UVY5"/>
<sequence length="307" mass="33084">MLIIAGGYEGGIIGVDVPLSQEGSPSTGPNDDYIRFRFICSQGSIRCLALGADVLSCGGTDETVQVYTLNNRKKHGDLLLSEGCITALGLSGGLSKGQLLVGNENGGLAVYGLRHLELLKQLKGEKTAITSLSVHPNGELALSVSEAGGLRLWDLKTFLCVFYNKLNEPAIKVEWHPSGEDYYILSENQLLKLSLNEETKPCLYKAQNANKHTCAAWVGTSIAVGCRSGDVIVYPAGIEHGFAISQVHHRRIKAIASKEKLVVTGDSDGVLICSSVMSDEQGSPSLVKHWEYDVGMRVNTLVCRHND</sequence>
<accession>A0AAD8UVY5</accession>
<dbReference type="PANTHER" id="PTHR44675">
    <property type="entry name" value="PAK1 INTERACTING PROTEIN 1"/>
    <property type="match status" value="1"/>
</dbReference>
<gene>
    <name evidence="3" type="ORF">BgAZ_107140</name>
</gene>
<dbReference type="InterPro" id="IPR051959">
    <property type="entry name" value="PAK1-Kinase_Regulator"/>
</dbReference>
<feature type="domain" description="Ig-like" evidence="2">
    <location>
        <begin position="136"/>
        <end position="216"/>
    </location>
</feature>
<evidence type="ECO:0000256" key="1">
    <source>
        <dbReference type="PROSITE-ProRule" id="PRU00221"/>
    </source>
</evidence>
<dbReference type="SMART" id="SM00320">
    <property type="entry name" value="WD40"/>
    <property type="match status" value="3"/>
</dbReference>
<reference evidence="3" key="1">
    <citation type="submission" date="2023-08" db="EMBL/GenBank/DDBJ databases">
        <title>Draft sequence of the Babesia gibsoni genome.</title>
        <authorList>
            <person name="Yamagishi J.Y."/>
            <person name="Xuan X.X."/>
        </authorList>
    </citation>
    <scope>NUCLEOTIDE SEQUENCE</scope>
    <source>
        <strain evidence="3">Azabu</strain>
    </source>
</reference>
<dbReference type="InterPro" id="IPR007110">
    <property type="entry name" value="Ig-like_dom"/>
</dbReference>
<dbReference type="Pfam" id="PF00400">
    <property type="entry name" value="WD40"/>
    <property type="match status" value="1"/>
</dbReference>
<dbReference type="SUPFAM" id="SSF50978">
    <property type="entry name" value="WD40 repeat-like"/>
    <property type="match status" value="1"/>
</dbReference>
<dbReference type="InterPro" id="IPR015943">
    <property type="entry name" value="WD40/YVTN_repeat-like_dom_sf"/>
</dbReference>
<dbReference type="PROSITE" id="PS50082">
    <property type="entry name" value="WD_REPEATS_2"/>
    <property type="match status" value="1"/>
</dbReference>
<keyword evidence="1" id="KW-0853">WD repeat</keyword>
<evidence type="ECO:0000313" key="3">
    <source>
        <dbReference type="EMBL" id="KAK1444808.1"/>
    </source>
</evidence>
<name>A0AAD8UVY5_BABGI</name>
<comment type="caution">
    <text evidence="3">The sequence shown here is derived from an EMBL/GenBank/DDBJ whole genome shotgun (WGS) entry which is preliminary data.</text>
</comment>
<dbReference type="InterPro" id="IPR001680">
    <property type="entry name" value="WD40_rpt"/>
</dbReference>
<dbReference type="PROSITE" id="PS50835">
    <property type="entry name" value="IG_LIKE"/>
    <property type="match status" value="1"/>
</dbReference>
<organism evidence="3 4">
    <name type="scientific">Babesia gibsoni</name>
    <dbReference type="NCBI Taxonomy" id="33632"/>
    <lineage>
        <taxon>Eukaryota</taxon>
        <taxon>Sar</taxon>
        <taxon>Alveolata</taxon>
        <taxon>Apicomplexa</taxon>
        <taxon>Aconoidasida</taxon>
        <taxon>Piroplasmida</taxon>
        <taxon>Babesiidae</taxon>
        <taxon>Babesia</taxon>
    </lineage>
</organism>
<dbReference type="PANTHER" id="PTHR44675:SF1">
    <property type="entry name" value="P21-ACTIVATED PROTEIN KINASE-INTERACTING PROTEIN 1"/>
    <property type="match status" value="1"/>
</dbReference>